<accession>A0A420BKE3</accession>
<keyword evidence="2" id="KW-1185">Reference proteome</keyword>
<dbReference type="AlphaFoldDB" id="A0A420BKE3"/>
<dbReference type="RefSeq" id="WP_244211709.1">
    <property type="nucleotide sequence ID" value="NZ_RAPY01000001.1"/>
</dbReference>
<protein>
    <submittedName>
        <fullName evidence="1">Uncharacterized protein</fullName>
    </submittedName>
</protein>
<dbReference type="Proteomes" id="UP000286246">
    <property type="component" value="Unassembled WGS sequence"/>
</dbReference>
<evidence type="ECO:0000313" key="1">
    <source>
        <dbReference type="EMBL" id="RKE57264.1"/>
    </source>
</evidence>
<name>A0A420BKE3_SPHD1</name>
<reference evidence="1 2" key="1">
    <citation type="submission" date="2018-09" db="EMBL/GenBank/DDBJ databases">
        <title>Genomic Encyclopedia of Type Strains, Phase III (KMG-III): the genomes of soil and plant-associated and newly described type strains.</title>
        <authorList>
            <person name="Whitman W."/>
        </authorList>
    </citation>
    <scope>NUCLEOTIDE SEQUENCE [LARGE SCALE GENOMIC DNA]</scope>
    <source>
        <strain evidence="1 2">CECT 7938</strain>
    </source>
</reference>
<proteinExistence type="predicted"/>
<comment type="caution">
    <text evidence="1">The sequence shown here is derived from an EMBL/GenBank/DDBJ whole genome shotgun (WGS) entry which is preliminary data.</text>
</comment>
<sequence length="73" mass="8740">MSIIPKNFDDWKWCIEKKCGIPLTIEFARQRLAVYEDHSNVETQRFISNYGVEHLENIKNWMRIVLGSEEKKI</sequence>
<dbReference type="EMBL" id="RAPY01000001">
    <property type="protein sequence ID" value="RKE57264.1"/>
    <property type="molecule type" value="Genomic_DNA"/>
</dbReference>
<organism evidence="1 2">
    <name type="scientific">Sphingobacterium detergens</name>
    <dbReference type="NCBI Taxonomy" id="1145106"/>
    <lineage>
        <taxon>Bacteria</taxon>
        <taxon>Pseudomonadati</taxon>
        <taxon>Bacteroidota</taxon>
        <taxon>Sphingobacteriia</taxon>
        <taxon>Sphingobacteriales</taxon>
        <taxon>Sphingobacteriaceae</taxon>
        <taxon>Sphingobacterium</taxon>
    </lineage>
</organism>
<gene>
    <name evidence="1" type="ORF">DFQ12_2149</name>
</gene>
<evidence type="ECO:0000313" key="2">
    <source>
        <dbReference type="Proteomes" id="UP000286246"/>
    </source>
</evidence>